<organism evidence="2 3">
    <name type="scientific">Imperialibacter roseus</name>
    <dbReference type="NCBI Taxonomy" id="1324217"/>
    <lineage>
        <taxon>Bacteria</taxon>
        <taxon>Pseudomonadati</taxon>
        <taxon>Bacteroidota</taxon>
        <taxon>Cytophagia</taxon>
        <taxon>Cytophagales</taxon>
        <taxon>Flammeovirgaceae</taxon>
        <taxon>Imperialibacter</taxon>
    </lineage>
</organism>
<gene>
    <name evidence="2" type="ORF">RT717_03080</name>
</gene>
<sequence>MEERPMKQIKNHQLIALQQRYLMLRLIEVLCLSAGVGLILMVVGKVAGLNPIDALVLAGTVGLLVLLQRIYGLGLHQLNPARLASFINRQYPDLDWSADLLATDQPLSGLQQLQRERALVKVMELSNLRFPHQLWVASVVLLAGILLIIFFPGIPVGVGSDQTAAENSATTASAESAFQPVVLESIEGTINAPAYTGLRTVSFTDPNIKAVEGSVVSWELNFSLAPQQALIIFSGSDTLALKKRQSMLSGSAKVFNTGFYQVAWQQDGEWKASDFYKLEVVADLPPQLAIMDLPQFQQFEWSDVQKINVRTDLSDDYGLKDAYLIATVAKGSGESVKFREEKLLFEKPQTISGRKVLAERVIDLKKMGLEPGDELYFYVEAWDNKAPKQQTERTETYFLQLKDTASYIVSNDGGLGVDLMPEYFRSQRQIIIDSEKLVAERNKINKEVFDNTSNGLGHDQKVLRLRYGQFLGEEFESGITETEAHEPEEAAAPTNTDEAMKQFGHAHDTENEHNLVPQTAHEHAGGEEEENPLEAFAHMHDSEEEATFYIQSVKTKLRAALSMMWDAELHLRINNPEQSLPYQYKILKLLKEISNDSRIYVHRTGFDPPPIKEEKRLTGDLAEINPARRRYVLEPNRSFPNARKALVLLEKYMLQPALGLTAEEKEVLQLAGNEMAQQAIEFPGRYLESMSLLKALIDDDFVQNKIALLKIRKALWEIVPEQPATPALHPTAASAIDQQFLKRMEANE</sequence>
<protein>
    <recommendedName>
        <fullName evidence="4">DUF4175 domain-containing protein</fullName>
    </recommendedName>
</protein>
<proteinExistence type="predicted"/>
<evidence type="ECO:0000313" key="2">
    <source>
        <dbReference type="EMBL" id="WOK07605.1"/>
    </source>
</evidence>
<keyword evidence="1" id="KW-0812">Transmembrane</keyword>
<keyword evidence="1" id="KW-0472">Membrane</keyword>
<accession>A0ABZ0IRF7</accession>
<feature type="transmembrane region" description="Helical" evidence="1">
    <location>
        <begin position="21"/>
        <end position="43"/>
    </location>
</feature>
<name>A0ABZ0IRF7_9BACT</name>
<feature type="transmembrane region" description="Helical" evidence="1">
    <location>
        <begin position="134"/>
        <end position="154"/>
    </location>
</feature>
<dbReference type="EMBL" id="CP136051">
    <property type="protein sequence ID" value="WOK07605.1"/>
    <property type="molecule type" value="Genomic_DNA"/>
</dbReference>
<evidence type="ECO:0000256" key="1">
    <source>
        <dbReference type="SAM" id="Phobius"/>
    </source>
</evidence>
<keyword evidence="3" id="KW-1185">Reference proteome</keyword>
<feature type="transmembrane region" description="Helical" evidence="1">
    <location>
        <begin position="49"/>
        <end position="67"/>
    </location>
</feature>
<reference evidence="2 3" key="1">
    <citation type="journal article" date="2023" name="Microbiol. Resour. Announc.">
        <title>Complete Genome Sequence of Imperialibacter roseus strain P4T.</title>
        <authorList>
            <person name="Tizabi D.R."/>
            <person name="Bachvaroff T."/>
            <person name="Hill R.T."/>
        </authorList>
    </citation>
    <scope>NUCLEOTIDE SEQUENCE [LARGE SCALE GENOMIC DNA]</scope>
    <source>
        <strain evidence="2 3">P4T</strain>
    </source>
</reference>
<dbReference type="RefSeq" id="WP_317490276.1">
    <property type="nucleotide sequence ID" value="NZ_CP136051.1"/>
</dbReference>
<keyword evidence="1" id="KW-1133">Transmembrane helix</keyword>
<evidence type="ECO:0000313" key="3">
    <source>
        <dbReference type="Proteomes" id="UP001302349"/>
    </source>
</evidence>
<dbReference type="Proteomes" id="UP001302349">
    <property type="component" value="Chromosome"/>
</dbReference>
<evidence type="ECO:0008006" key="4">
    <source>
        <dbReference type="Google" id="ProtNLM"/>
    </source>
</evidence>